<evidence type="ECO:0000313" key="1">
    <source>
        <dbReference type="EMBL" id="MFH0250336.1"/>
    </source>
</evidence>
<accession>A0ABW7HWQ9</accession>
<name>A0ABW7HWQ9_9ACTN</name>
<dbReference type="Proteomes" id="UP001607069">
    <property type="component" value="Unassembled WGS sequence"/>
</dbReference>
<dbReference type="Pfam" id="PF14435">
    <property type="entry name" value="SUKH-4"/>
    <property type="match status" value="1"/>
</dbReference>
<evidence type="ECO:0000313" key="2">
    <source>
        <dbReference type="Proteomes" id="UP001607069"/>
    </source>
</evidence>
<proteinExistence type="predicted"/>
<dbReference type="EMBL" id="JBIHMK010000078">
    <property type="protein sequence ID" value="MFH0250336.1"/>
    <property type="molecule type" value="Genomic_DNA"/>
</dbReference>
<reference evidence="1 2" key="1">
    <citation type="submission" date="2024-10" db="EMBL/GenBank/DDBJ databases">
        <authorList>
            <person name="Cho J.-C."/>
        </authorList>
    </citation>
    <scope>NUCLEOTIDE SEQUENCE [LARGE SCALE GENOMIC DNA]</scope>
    <source>
        <strain evidence="1 2">KCTC29696</strain>
    </source>
</reference>
<organism evidence="1 2">
    <name type="scientific">Streptomyces chitinivorans</name>
    <dbReference type="NCBI Taxonomy" id="1257027"/>
    <lineage>
        <taxon>Bacteria</taxon>
        <taxon>Bacillati</taxon>
        <taxon>Actinomycetota</taxon>
        <taxon>Actinomycetes</taxon>
        <taxon>Kitasatosporales</taxon>
        <taxon>Streptomycetaceae</taxon>
        <taxon>Streptomyces</taxon>
    </lineage>
</organism>
<comment type="caution">
    <text evidence="1">The sequence shown here is derived from an EMBL/GenBank/DDBJ whole genome shotgun (WGS) entry which is preliminary data.</text>
</comment>
<dbReference type="RefSeq" id="WP_279948442.1">
    <property type="nucleotide sequence ID" value="NZ_BAABEN010000003.1"/>
</dbReference>
<sequence length="190" mass="20850">MRELRFSVTHDELVAVFDAGRVSRSDRREAEALGLSGPTLEFLCTVGLPSMPKAEIAAPGGDCLLWGPDELREKGQERSGETWNWVVLGNMPGSTLFLDPATGTVHSSYGDPSDPGQRIALHSDVSSLAYTVYAVKKALPGIAAAATYEQREEMTEEIRRYIDERDPLVFADEDSEWAGAFDEIALGMWI</sequence>
<keyword evidence="2" id="KW-1185">Reference proteome</keyword>
<gene>
    <name evidence="1" type="ORF">ACG5V6_19250</name>
</gene>
<protein>
    <submittedName>
        <fullName evidence="1">SUKH-4 family immunity protein</fullName>
    </submittedName>
</protein>
<dbReference type="InterPro" id="IPR025851">
    <property type="entry name" value="SUKH-4"/>
</dbReference>